<keyword evidence="5" id="KW-0804">Transcription</keyword>
<name>A0A2N9VWV9_9HYPH</name>
<dbReference type="PROSITE" id="PS50949">
    <property type="entry name" value="HTH_GNTR"/>
    <property type="match status" value="1"/>
</dbReference>
<dbReference type="Proteomes" id="UP000232163">
    <property type="component" value="Unassembled WGS sequence"/>
</dbReference>
<organism evidence="7 8">
    <name type="scientific">Phyllobacterium zundukense</name>
    <dbReference type="NCBI Taxonomy" id="1867719"/>
    <lineage>
        <taxon>Bacteria</taxon>
        <taxon>Pseudomonadati</taxon>
        <taxon>Pseudomonadota</taxon>
        <taxon>Alphaproteobacteria</taxon>
        <taxon>Hyphomicrobiales</taxon>
        <taxon>Phyllobacteriaceae</taxon>
        <taxon>Phyllobacterium</taxon>
    </lineage>
</organism>
<dbReference type="CDD" id="cd00609">
    <property type="entry name" value="AAT_like"/>
    <property type="match status" value="1"/>
</dbReference>
<dbReference type="Gene3D" id="3.40.640.10">
    <property type="entry name" value="Type I PLP-dependent aspartate aminotransferase-like (Major domain)"/>
    <property type="match status" value="1"/>
</dbReference>
<evidence type="ECO:0000259" key="6">
    <source>
        <dbReference type="PROSITE" id="PS50949"/>
    </source>
</evidence>
<dbReference type="EMBL" id="MZMT01000035">
    <property type="protein sequence ID" value="PIO43977.1"/>
    <property type="molecule type" value="Genomic_DNA"/>
</dbReference>
<keyword evidence="4" id="KW-0238">DNA-binding</keyword>
<dbReference type="OrthoDB" id="9804020at2"/>
<dbReference type="SUPFAM" id="SSF46785">
    <property type="entry name" value="Winged helix' DNA-binding domain"/>
    <property type="match status" value="1"/>
</dbReference>
<dbReference type="GO" id="GO:0030170">
    <property type="term" value="F:pyridoxal phosphate binding"/>
    <property type="evidence" value="ECO:0007669"/>
    <property type="project" value="InterPro"/>
</dbReference>
<evidence type="ECO:0000313" key="8">
    <source>
        <dbReference type="Proteomes" id="UP000232163"/>
    </source>
</evidence>
<dbReference type="InterPro" id="IPR015421">
    <property type="entry name" value="PyrdxlP-dep_Trfase_major"/>
</dbReference>
<comment type="caution">
    <text evidence="7">The sequence shown here is derived from an EMBL/GenBank/DDBJ whole genome shotgun (WGS) entry which is preliminary data.</text>
</comment>
<reference evidence="7 8" key="1">
    <citation type="journal article" date="2017" name="Int J Environ Stud">
        <title>Does the Miocene-Pliocene relict legume Oxytropis triphylla form nitrogen-fixing nodules with a combination of bacterial strains?</title>
        <authorList>
            <person name="Safronova V."/>
            <person name="Belimov A."/>
            <person name="Sazanova A."/>
            <person name="Kuznetsova I."/>
            <person name="Popova J."/>
            <person name="Andronov E."/>
            <person name="Verkhozina A."/>
            <person name="Tikhonovich I."/>
        </authorList>
    </citation>
    <scope>NUCLEOTIDE SEQUENCE [LARGE SCALE GENOMIC DNA]</scope>
    <source>
        <strain evidence="7 8">Tri-38</strain>
    </source>
</reference>
<dbReference type="InterPro" id="IPR036388">
    <property type="entry name" value="WH-like_DNA-bd_sf"/>
</dbReference>
<dbReference type="SUPFAM" id="SSF53383">
    <property type="entry name" value="PLP-dependent transferases"/>
    <property type="match status" value="1"/>
</dbReference>
<evidence type="ECO:0000256" key="3">
    <source>
        <dbReference type="ARBA" id="ARBA00023015"/>
    </source>
</evidence>
<feature type="domain" description="HTH gntR-type" evidence="6">
    <location>
        <begin position="13"/>
        <end position="81"/>
    </location>
</feature>
<dbReference type="SMART" id="SM00345">
    <property type="entry name" value="HTH_GNTR"/>
    <property type="match status" value="1"/>
</dbReference>
<dbReference type="KEGG" id="pht:BLM14_00040"/>
<dbReference type="RefSeq" id="WP_099997539.1">
    <property type="nucleotide sequence ID" value="NZ_CP017940.1"/>
</dbReference>
<evidence type="ECO:0000256" key="5">
    <source>
        <dbReference type="ARBA" id="ARBA00023163"/>
    </source>
</evidence>
<dbReference type="Pfam" id="PF00392">
    <property type="entry name" value="GntR"/>
    <property type="match status" value="1"/>
</dbReference>
<dbReference type="InterPro" id="IPR000524">
    <property type="entry name" value="Tscrpt_reg_HTH_GntR"/>
</dbReference>
<dbReference type="GO" id="GO:0003677">
    <property type="term" value="F:DNA binding"/>
    <property type="evidence" value="ECO:0007669"/>
    <property type="project" value="UniProtKB-KW"/>
</dbReference>
<dbReference type="GO" id="GO:0003700">
    <property type="term" value="F:DNA-binding transcription factor activity"/>
    <property type="evidence" value="ECO:0007669"/>
    <property type="project" value="InterPro"/>
</dbReference>
<dbReference type="InterPro" id="IPR015424">
    <property type="entry name" value="PyrdxlP-dep_Trfase"/>
</dbReference>
<keyword evidence="8" id="KW-1185">Reference proteome</keyword>
<keyword evidence="3" id="KW-0805">Transcription regulation</keyword>
<dbReference type="PANTHER" id="PTHR46577:SF1">
    <property type="entry name" value="HTH-TYPE TRANSCRIPTIONAL REGULATORY PROTEIN GABR"/>
    <property type="match status" value="1"/>
</dbReference>
<dbReference type="Gene3D" id="1.10.10.10">
    <property type="entry name" value="Winged helix-like DNA-binding domain superfamily/Winged helix DNA-binding domain"/>
    <property type="match status" value="1"/>
</dbReference>
<evidence type="ECO:0000256" key="1">
    <source>
        <dbReference type="ARBA" id="ARBA00005384"/>
    </source>
</evidence>
<accession>A0A2N9VWV9</accession>
<evidence type="ECO:0000313" key="7">
    <source>
        <dbReference type="EMBL" id="PIO43977.1"/>
    </source>
</evidence>
<proteinExistence type="inferred from homology"/>
<evidence type="ECO:0000256" key="2">
    <source>
        <dbReference type="ARBA" id="ARBA00022898"/>
    </source>
</evidence>
<evidence type="ECO:0000256" key="4">
    <source>
        <dbReference type="ARBA" id="ARBA00023125"/>
    </source>
</evidence>
<dbReference type="Pfam" id="PF00155">
    <property type="entry name" value="Aminotran_1_2"/>
    <property type="match status" value="1"/>
</dbReference>
<dbReference type="AlphaFoldDB" id="A0A2N9VWV9"/>
<dbReference type="InterPro" id="IPR051446">
    <property type="entry name" value="HTH_trans_reg/aminotransferase"/>
</dbReference>
<dbReference type="InterPro" id="IPR036390">
    <property type="entry name" value="WH_DNA-bd_sf"/>
</dbReference>
<dbReference type="CDD" id="cd07377">
    <property type="entry name" value="WHTH_GntR"/>
    <property type="match status" value="1"/>
</dbReference>
<dbReference type="PANTHER" id="PTHR46577">
    <property type="entry name" value="HTH-TYPE TRANSCRIPTIONAL REGULATORY PROTEIN GABR"/>
    <property type="match status" value="1"/>
</dbReference>
<protein>
    <submittedName>
        <fullName evidence="7">GntR family transcriptional regulator</fullName>
    </submittedName>
</protein>
<keyword evidence="2" id="KW-0663">Pyridoxal phosphate</keyword>
<dbReference type="InterPro" id="IPR004839">
    <property type="entry name" value="Aminotransferase_I/II_large"/>
</dbReference>
<comment type="similarity">
    <text evidence="1">In the C-terminal section; belongs to the class-I pyridoxal-phosphate-dependent aminotransferase family.</text>
</comment>
<gene>
    <name evidence="7" type="ORF">B5P45_15510</name>
</gene>
<sequence>MTLWKPRIAANARYKHQGIADALKADIAAGLIKSGDALPPQRDIARELGVDLTTVTRALNEVRRLDLIEARTGSGTFVKIRPDQPATATPAAELDLSMNIPPQPADAGLPGRIAHGVSALLAGAPSHFLSYQESTGTEASRHAAVQWLTARFGAAPAADRLVVAGGAQSALFAICSLVATKGSICAGAETYPGLKSAAAALSVTIHPLAMDEHGVIPDSFEECCRHHSPKAIYVIPSIDNPTTATMPLERRQAIAEVAARHKVAIIEDDPYAELLDRPLPAIATLAPGLTWHIATLSKCATPALRVAYVVCPSVLDVLKLASSLRASNPGASPLLAALATNWIEDGTLQQIALAIRAESRARQSLASAILKDWTYAAEPAGHHLWLTLPAQWSASEFAALARRSGLGIVPASAFSIGASATEAVRVSLGAAPDRATLENGLVLLDRLLHEPQFTTGLIV</sequence>